<dbReference type="NCBIfam" id="TIGR01087">
    <property type="entry name" value="murD"/>
    <property type="match status" value="1"/>
</dbReference>
<dbReference type="EC" id="6.3.2.9" evidence="5 17"/>
<evidence type="ECO:0000256" key="1">
    <source>
        <dbReference type="ARBA" id="ARBA00002734"/>
    </source>
</evidence>
<evidence type="ECO:0000259" key="20">
    <source>
        <dbReference type="Pfam" id="PF08245"/>
    </source>
</evidence>
<evidence type="ECO:0000256" key="9">
    <source>
        <dbReference type="ARBA" id="ARBA00022741"/>
    </source>
</evidence>
<evidence type="ECO:0000256" key="15">
    <source>
        <dbReference type="ARBA" id="ARBA00032324"/>
    </source>
</evidence>
<dbReference type="InterPro" id="IPR013221">
    <property type="entry name" value="Mur_ligase_cen"/>
</dbReference>
<dbReference type="Proteomes" id="UP000647491">
    <property type="component" value="Unassembled WGS sequence"/>
</dbReference>
<feature type="binding site" evidence="17">
    <location>
        <begin position="115"/>
        <end position="121"/>
    </location>
    <ligand>
        <name>ATP</name>
        <dbReference type="ChEBI" id="CHEBI:30616"/>
    </ligand>
</feature>
<keyword evidence="13 17" id="KW-0961">Cell wall biogenesis/degradation</keyword>
<protein>
    <recommendedName>
        <fullName evidence="6 17">UDP-N-acetylmuramoylalanine--D-glutamate ligase</fullName>
        <ecNumber evidence="5 17">6.3.2.9</ecNumber>
    </recommendedName>
    <alternativeName>
        <fullName evidence="15 17">D-glutamic acid-adding enzyme</fullName>
    </alternativeName>
    <alternativeName>
        <fullName evidence="14 17">UDP-N-acetylmuramoyl-L-alanyl-D-glutamate synthetase</fullName>
    </alternativeName>
</protein>
<dbReference type="SUPFAM" id="SSF53244">
    <property type="entry name" value="MurD-like peptide ligases, peptide-binding domain"/>
    <property type="match status" value="1"/>
</dbReference>
<dbReference type="GO" id="GO:0008764">
    <property type="term" value="F:UDP-N-acetylmuramoylalanine-D-glutamate ligase activity"/>
    <property type="evidence" value="ECO:0007669"/>
    <property type="project" value="UniProtKB-EC"/>
</dbReference>
<proteinExistence type="inferred from homology"/>
<accession>A0ABR7NU93</accession>
<keyword evidence="12 17" id="KW-0573">Peptidoglycan synthesis</keyword>
<evidence type="ECO:0000256" key="18">
    <source>
        <dbReference type="RuleBase" id="RU003664"/>
    </source>
</evidence>
<evidence type="ECO:0000256" key="13">
    <source>
        <dbReference type="ARBA" id="ARBA00023316"/>
    </source>
</evidence>
<evidence type="ECO:0000256" key="6">
    <source>
        <dbReference type="ARBA" id="ARBA00015655"/>
    </source>
</evidence>
<dbReference type="Pfam" id="PF08245">
    <property type="entry name" value="Mur_ligase_M"/>
    <property type="match status" value="1"/>
</dbReference>
<evidence type="ECO:0000313" key="21">
    <source>
        <dbReference type="EMBL" id="MBC8599141.1"/>
    </source>
</evidence>
<evidence type="ECO:0000256" key="17">
    <source>
        <dbReference type="HAMAP-Rule" id="MF_00639"/>
    </source>
</evidence>
<keyword evidence="8 17" id="KW-0436">Ligase</keyword>
<evidence type="ECO:0000256" key="8">
    <source>
        <dbReference type="ARBA" id="ARBA00022598"/>
    </source>
</evidence>
<feature type="domain" description="Mur ligase C-terminal" evidence="19">
    <location>
        <begin position="313"/>
        <end position="427"/>
    </location>
</feature>
<dbReference type="SUPFAM" id="SSF53623">
    <property type="entry name" value="MurD-like peptide ligases, catalytic domain"/>
    <property type="match status" value="1"/>
</dbReference>
<comment type="caution">
    <text evidence="21">The sequence shown here is derived from an EMBL/GenBank/DDBJ whole genome shotgun (WGS) entry which is preliminary data.</text>
</comment>
<keyword evidence="7 17" id="KW-0963">Cytoplasm</keyword>
<comment type="function">
    <text evidence="1 17 18">Cell wall formation. Catalyzes the addition of glutamate to the nucleotide precursor UDP-N-acetylmuramoyl-L-alanine (UMA).</text>
</comment>
<keyword evidence="22" id="KW-1185">Reference proteome</keyword>
<evidence type="ECO:0000256" key="4">
    <source>
        <dbReference type="ARBA" id="ARBA00010416"/>
    </source>
</evidence>
<evidence type="ECO:0000256" key="12">
    <source>
        <dbReference type="ARBA" id="ARBA00022984"/>
    </source>
</evidence>
<dbReference type="Gene3D" id="3.40.50.720">
    <property type="entry name" value="NAD(P)-binding Rossmann-like Domain"/>
    <property type="match status" value="1"/>
</dbReference>
<dbReference type="InterPro" id="IPR005762">
    <property type="entry name" value="MurD"/>
</dbReference>
<comment type="pathway">
    <text evidence="3 17 18">Cell wall biogenesis; peptidoglycan biosynthesis.</text>
</comment>
<comment type="subcellular location">
    <subcellularLocation>
        <location evidence="2 17 18">Cytoplasm</location>
    </subcellularLocation>
</comment>
<keyword evidence="9 17" id="KW-0547">Nucleotide-binding</keyword>
<dbReference type="RefSeq" id="WP_262427658.1">
    <property type="nucleotide sequence ID" value="NZ_JACRTJ010000018.1"/>
</dbReference>
<feature type="domain" description="Mur ligase central" evidence="20">
    <location>
        <begin position="113"/>
        <end position="290"/>
    </location>
</feature>
<evidence type="ECO:0000256" key="5">
    <source>
        <dbReference type="ARBA" id="ARBA00012212"/>
    </source>
</evidence>
<keyword evidence="17 18" id="KW-0132">Cell division</keyword>
<dbReference type="EMBL" id="JACRTJ010000018">
    <property type="protein sequence ID" value="MBC8599141.1"/>
    <property type="molecule type" value="Genomic_DNA"/>
</dbReference>
<dbReference type="HAMAP" id="MF_00639">
    <property type="entry name" value="MurD"/>
    <property type="match status" value="1"/>
</dbReference>
<comment type="similarity">
    <text evidence="4 17">Belongs to the MurCDEF family.</text>
</comment>
<name>A0ABR7NU93_9FIRM</name>
<evidence type="ECO:0000313" key="22">
    <source>
        <dbReference type="Proteomes" id="UP000647491"/>
    </source>
</evidence>
<evidence type="ECO:0000256" key="3">
    <source>
        <dbReference type="ARBA" id="ARBA00004752"/>
    </source>
</evidence>
<keyword evidence="10 17" id="KW-0067">ATP-binding</keyword>
<comment type="catalytic activity">
    <reaction evidence="16 17 18">
        <text>UDP-N-acetyl-alpha-D-muramoyl-L-alanine + D-glutamate + ATP = UDP-N-acetyl-alpha-D-muramoyl-L-alanyl-D-glutamate + ADP + phosphate + H(+)</text>
        <dbReference type="Rhea" id="RHEA:16429"/>
        <dbReference type="ChEBI" id="CHEBI:15378"/>
        <dbReference type="ChEBI" id="CHEBI:29986"/>
        <dbReference type="ChEBI" id="CHEBI:30616"/>
        <dbReference type="ChEBI" id="CHEBI:43474"/>
        <dbReference type="ChEBI" id="CHEBI:83898"/>
        <dbReference type="ChEBI" id="CHEBI:83900"/>
        <dbReference type="ChEBI" id="CHEBI:456216"/>
        <dbReference type="EC" id="6.3.2.9"/>
    </reaction>
</comment>
<dbReference type="PANTHER" id="PTHR43692">
    <property type="entry name" value="UDP-N-ACETYLMURAMOYLALANINE--D-GLUTAMATE LIGASE"/>
    <property type="match status" value="1"/>
</dbReference>
<sequence>MFMSQKVLVAGTGISGIAAAKLLLAQGGEVVLYDGNEKLSAEELKKNFDEGAKVSVILGELKKLDLSGVELCVISPGISLEAPFVAVLDEARVPIWSEIELAYHCSQGKLIAITGTNGKTTTTALTGEIMRHFFNSVFVVGNIGDPYTAHARETTEESVTVAEVSSFQLETIMEFHPNVSAITNITPDHLDRHKTMDCYIQVKEGIARNQTEEDSCVLNYDDPELRAFGSTLKSKVIYFSRREKLDQGVYMDGDRIVYRHGGKTEPVLDVKDLQIIGGHNHENVMTAVAISLQMGVPIPVIREACMAFKAVEHRIEFVRERFGVTYYNDSKGTNPDAAIQAIRAMPGPTLLIAGGYDKHSEYDEWIESFDGKVRYLVLIGQTRDKIAECAKKHGLTDIMYAEDMQEAVQVCASYANAGDYVLLSPACASWGMFKNYEERGRIFKECVNNL</sequence>
<dbReference type="PANTHER" id="PTHR43692:SF1">
    <property type="entry name" value="UDP-N-ACETYLMURAMOYLALANINE--D-GLUTAMATE LIGASE"/>
    <property type="match status" value="1"/>
</dbReference>
<dbReference type="InterPro" id="IPR004101">
    <property type="entry name" value="Mur_ligase_C"/>
</dbReference>
<evidence type="ECO:0000259" key="19">
    <source>
        <dbReference type="Pfam" id="PF02875"/>
    </source>
</evidence>
<dbReference type="SUPFAM" id="SSF51984">
    <property type="entry name" value="MurCD N-terminal domain"/>
    <property type="match status" value="1"/>
</dbReference>
<evidence type="ECO:0000256" key="14">
    <source>
        <dbReference type="ARBA" id="ARBA00030398"/>
    </source>
</evidence>
<reference evidence="21 22" key="1">
    <citation type="submission" date="2020-08" db="EMBL/GenBank/DDBJ databases">
        <title>Genome public.</title>
        <authorList>
            <person name="Liu C."/>
            <person name="Sun Q."/>
        </authorList>
    </citation>
    <scope>NUCLEOTIDE SEQUENCE [LARGE SCALE GENOMIC DNA]</scope>
    <source>
        <strain evidence="21 22">BX10</strain>
    </source>
</reference>
<dbReference type="Gene3D" id="3.40.1190.10">
    <property type="entry name" value="Mur-like, catalytic domain"/>
    <property type="match status" value="1"/>
</dbReference>
<organism evidence="21 22">
    <name type="scientific">Enterocloster hominis</name>
    <name type="common">ex Liu et al. 2021</name>
    <dbReference type="NCBI Taxonomy" id="2763663"/>
    <lineage>
        <taxon>Bacteria</taxon>
        <taxon>Bacillati</taxon>
        <taxon>Bacillota</taxon>
        <taxon>Clostridia</taxon>
        <taxon>Lachnospirales</taxon>
        <taxon>Lachnospiraceae</taxon>
        <taxon>Enterocloster</taxon>
    </lineage>
</organism>
<dbReference type="Pfam" id="PF02875">
    <property type="entry name" value="Mur_ligase_C"/>
    <property type="match status" value="1"/>
</dbReference>
<evidence type="ECO:0000256" key="10">
    <source>
        <dbReference type="ARBA" id="ARBA00022840"/>
    </source>
</evidence>
<evidence type="ECO:0000256" key="16">
    <source>
        <dbReference type="ARBA" id="ARBA00047632"/>
    </source>
</evidence>
<evidence type="ECO:0000256" key="2">
    <source>
        <dbReference type="ARBA" id="ARBA00004496"/>
    </source>
</evidence>
<gene>
    <name evidence="17 21" type="primary">murD</name>
    <name evidence="21" type="ORF">H8708_07855</name>
</gene>
<keyword evidence="17 18" id="KW-0131">Cell cycle</keyword>
<dbReference type="Pfam" id="PF21799">
    <property type="entry name" value="MurD-like_N"/>
    <property type="match status" value="1"/>
</dbReference>
<dbReference type="Gene3D" id="3.90.190.20">
    <property type="entry name" value="Mur ligase, C-terminal domain"/>
    <property type="match status" value="1"/>
</dbReference>
<dbReference type="InterPro" id="IPR036565">
    <property type="entry name" value="Mur-like_cat_sf"/>
</dbReference>
<evidence type="ECO:0000256" key="7">
    <source>
        <dbReference type="ARBA" id="ARBA00022490"/>
    </source>
</evidence>
<keyword evidence="11 17" id="KW-0133">Cell shape</keyword>
<evidence type="ECO:0000256" key="11">
    <source>
        <dbReference type="ARBA" id="ARBA00022960"/>
    </source>
</evidence>
<dbReference type="InterPro" id="IPR036615">
    <property type="entry name" value="Mur_ligase_C_dom_sf"/>
</dbReference>